<dbReference type="AlphaFoldDB" id="A0A1G2ABF0"/>
<sequence length="107" mass="12623">MNQETMRSTEIKEPWKEAFVKDFMIHFRKDTPYTDAEKLKMFNDAIFAVRNEIPEISHLNRAEEIMKNLPKEEYYRIILKLKEILARKGSERVIGKVTDTVSGMNSV</sequence>
<comment type="caution">
    <text evidence="1">The sequence shown here is derived from an EMBL/GenBank/DDBJ whole genome shotgun (WGS) entry which is preliminary data.</text>
</comment>
<evidence type="ECO:0000313" key="2">
    <source>
        <dbReference type="Proteomes" id="UP000178315"/>
    </source>
</evidence>
<protein>
    <submittedName>
        <fullName evidence="1">Uncharacterized protein</fullName>
    </submittedName>
</protein>
<gene>
    <name evidence="1" type="ORF">A3H61_02290</name>
</gene>
<dbReference type="Proteomes" id="UP000178315">
    <property type="component" value="Unassembled WGS sequence"/>
</dbReference>
<proteinExistence type="predicted"/>
<evidence type="ECO:0000313" key="1">
    <source>
        <dbReference type="EMBL" id="OGY73985.1"/>
    </source>
</evidence>
<accession>A0A1G2ABF0</accession>
<organism evidence="1 2">
    <name type="scientific">Candidatus Jacksonbacteria bacterium RIFCSPLOWO2_02_FULL_44_20</name>
    <dbReference type="NCBI Taxonomy" id="1798460"/>
    <lineage>
        <taxon>Bacteria</taxon>
        <taxon>Candidatus Jacksoniibacteriota</taxon>
    </lineage>
</organism>
<dbReference type="EMBL" id="MHJU01000005">
    <property type="protein sequence ID" value="OGY73985.1"/>
    <property type="molecule type" value="Genomic_DNA"/>
</dbReference>
<reference evidence="1 2" key="1">
    <citation type="journal article" date="2016" name="Nat. Commun.">
        <title>Thousands of microbial genomes shed light on interconnected biogeochemical processes in an aquifer system.</title>
        <authorList>
            <person name="Anantharaman K."/>
            <person name="Brown C.T."/>
            <person name="Hug L.A."/>
            <person name="Sharon I."/>
            <person name="Castelle C.J."/>
            <person name="Probst A.J."/>
            <person name="Thomas B.C."/>
            <person name="Singh A."/>
            <person name="Wilkins M.J."/>
            <person name="Karaoz U."/>
            <person name="Brodie E.L."/>
            <person name="Williams K.H."/>
            <person name="Hubbard S.S."/>
            <person name="Banfield J.F."/>
        </authorList>
    </citation>
    <scope>NUCLEOTIDE SEQUENCE [LARGE SCALE GENOMIC DNA]</scope>
</reference>
<name>A0A1G2ABF0_9BACT</name>